<proteinExistence type="predicted"/>
<dbReference type="GO" id="GO:0008990">
    <property type="term" value="F:rRNA (guanine-N2-)-methyltransferase activity"/>
    <property type="evidence" value="ECO:0007669"/>
    <property type="project" value="InterPro"/>
</dbReference>
<dbReference type="AlphaFoldDB" id="A0A1G9V8L5"/>
<dbReference type="SUPFAM" id="SSF53335">
    <property type="entry name" value="S-adenosyl-L-methionine-dependent methyltransferases"/>
    <property type="match status" value="1"/>
</dbReference>
<keyword evidence="1" id="KW-0808">Transferase</keyword>
<sequence length="273" mass="30507">MCDKRLNKKGSGETTMIVTTAGKFDQKLIEKAEKINETVGGTFVSRKNKSISSLHTQFQDHLLMVGKEKLTLHPYGGSEPLFFHPNSSMFRVKQIVRGEHDPLLTAAGLKKGMTILDCTAGLASDAIVCSLAVGPEGRVTGLEKNQYIAFLVKSGLITWESGLKEMDEAMRRITILYEDHLDYLKQQSDESFDVVYFDPMFEESIQSPGLGGLKNMAEYSPLTADIIAEAKRVAKERVVLKDHYKSSRFKQFGFTVIKRPSSKFHYATIELGD</sequence>
<name>A0A1G9V8L5_9BACL</name>
<accession>A0A1G9V8L5</accession>
<evidence type="ECO:0000313" key="1">
    <source>
        <dbReference type="EMBL" id="SDM68430.1"/>
    </source>
</evidence>
<dbReference type="InterPro" id="IPR007536">
    <property type="entry name" value="16SrRNA_methylTrfase_J"/>
</dbReference>
<dbReference type="PANTHER" id="PTHR36112">
    <property type="entry name" value="RIBOSOMAL RNA SMALL SUBUNIT METHYLTRANSFERASE J"/>
    <property type="match status" value="1"/>
</dbReference>
<organism evidence="1 2">
    <name type="scientific">Fictibacillus solisalsi</name>
    <dbReference type="NCBI Taxonomy" id="459525"/>
    <lineage>
        <taxon>Bacteria</taxon>
        <taxon>Bacillati</taxon>
        <taxon>Bacillota</taxon>
        <taxon>Bacilli</taxon>
        <taxon>Bacillales</taxon>
        <taxon>Fictibacillaceae</taxon>
        <taxon>Fictibacillus</taxon>
    </lineage>
</organism>
<dbReference type="CDD" id="cd02440">
    <property type="entry name" value="AdoMet_MTases"/>
    <property type="match status" value="1"/>
</dbReference>
<dbReference type="Pfam" id="PF04445">
    <property type="entry name" value="SAM_MT"/>
    <property type="match status" value="1"/>
</dbReference>
<dbReference type="STRING" id="459525.SAMN04488137_1428"/>
<keyword evidence="1" id="KW-0489">Methyltransferase</keyword>
<dbReference type="InterPro" id="IPR029063">
    <property type="entry name" value="SAM-dependent_MTases_sf"/>
</dbReference>
<dbReference type="PANTHER" id="PTHR36112:SF1">
    <property type="entry name" value="RIBOSOMAL RNA SMALL SUBUNIT METHYLTRANSFERASE J"/>
    <property type="match status" value="1"/>
</dbReference>
<reference evidence="2" key="1">
    <citation type="submission" date="2016-10" db="EMBL/GenBank/DDBJ databases">
        <authorList>
            <person name="Varghese N."/>
            <person name="Submissions S."/>
        </authorList>
    </citation>
    <scope>NUCLEOTIDE SEQUENCE [LARGE SCALE GENOMIC DNA]</scope>
    <source>
        <strain evidence="2">CGMCC 1.6854</strain>
    </source>
</reference>
<dbReference type="Gene3D" id="3.40.50.150">
    <property type="entry name" value="Vaccinia Virus protein VP39"/>
    <property type="match status" value="1"/>
</dbReference>
<keyword evidence="2" id="KW-1185">Reference proteome</keyword>
<evidence type="ECO:0000313" key="2">
    <source>
        <dbReference type="Proteomes" id="UP000199544"/>
    </source>
</evidence>
<dbReference type="EMBL" id="FNHW01000001">
    <property type="protein sequence ID" value="SDM68430.1"/>
    <property type="molecule type" value="Genomic_DNA"/>
</dbReference>
<dbReference type="Proteomes" id="UP000199544">
    <property type="component" value="Unassembled WGS sequence"/>
</dbReference>
<gene>
    <name evidence="1" type="ORF">SAMN04488137_1428</name>
</gene>
<protein>
    <submittedName>
        <fullName evidence="1">Putative SAM-dependent methyltransferase</fullName>
    </submittedName>
</protein>